<evidence type="ECO:0000313" key="16">
    <source>
        <dbReference type="EMBL" id="MDQ0228179.1"/>
    </source>
</evidence>
<reference evidence="16 17" key="1">
    <citation type="submission" date="2023-07" db="EMBL/GenBank/DDBJ databases">
        <title>Genomic Encyclopedia of Type Strains, Phase IV (KMG-IV): sequencing the most valuable type-strain genomes for metagenomic binning, comparative biology and taxonomic classification.</title>
        <authorList>
            <person name="Goeker M."/>
        </authorList>
    </citation>
    <scope>NUCLEOTIDE SEQUENCE [LARGE SCALE GENOMIC DNA]</scope>
    <source>
        <strain evidence="16 17">DSM 17723</strain>
    </source>
</reference>
<evidence type="ECO:0000256" key="13">
    <source>
        <dbReference type="ARBA" id="ARBA00023136"/>
    </source>
</evidence>
<dbReference type="Proteomes" id="UP001232245">
    <property type="component" value="Unassembled WGS sequence"/>
</dbReference>
<dbReference type="PANTHER" id="PTHR45453:SF2">
    <property type="entry name" value="HISTIDINE KINASE"/>
    <property type="match status" value="1"/>
</dbReference>
<dbReference type="RefSeq" id="WP_174879913.1">
    <property type="nucleotide sequence ID" value="NZ_CADEPK010000079.1"/>
</dbReference>
<evidence type="ECO:0000256" key="12">
    <source>
        <dbReference type="ARBA" id="ARBA00023012"/>
    </source>
</evidence>
<dbReference type="InterPro" id="IPR003661">
    <property type="entry name" value="HisK_dim/P_dom"/>
</dbReference>
<dbReference type="SUPFAM" id="SSF55874">
    <property type="entry name" value="ATPase domain of HSP90 chaperone/DNA topoisomerase II/histidine kinase"/>
    <property type="match status" value="1"/>
</dbReference>
<evidence type="ECO:0000313" key="17">
    <source>
        <dbReference type="Proteomes" id="UP001232245"/>
    </source>
</evidence>
<keyword evidence="9 16" id="KW-0418">Kinase</keyword>
<evidence type="ECO:0000256" key="6">
    <source>
        <dbReference type="ARBA" id="ARBA00022679"/>
    </source>
</evidence>
<name>A0ABT9Z7E0_9BACI</name>
<dbReference type="PROSITE" id="PS50109">
    <property type="entry name" value="HIS_KIN"/>
    <property type="match status" value="1"/>
</dbReference>
<keyword evidence="10" id="KW-0067">ATP-binding</keyword>
<evidence type="ECO:0000256" key="5">
    <source>
        <dbReference type="ARBA" id="ARBA00022553"/>
    </source>
</evidence>
<comment type="catalytic activity">
    <reaction evidence="1">
        <text>ATP + protein L-histidine = ADP + protein N-phospho-L-histidine.</text>
        <dbReference type="EC" id="2.7.13.3"/>
    </reaction>
</comment>
<keyword evidence="4" id="KW-1003">Cell membrane</keyword>
<comment type="caution">
    <text evidence="16">The sequence shown here is derived from an EMBL/GenBank/DDBJ whole genome shotgun (WGS) entry which is preliminary data.</text>
</comment>
<feature type="transmembrane region" description="Helical" evidence="14">
    <location>
        <begin position="12"/>
        <end position="29"/>
    </location>
</feature>
<keyword evidence="6 16" id="KW-0808">Transferase</keyword>
<proteinExistence type="predicted"/>
<feature type="domain" description="Histidine kinase" evidence="15">
    <location>
        <begin position="121"/>
        <end position="326"/>
    </location>
</feature>
<evidence type="ECO:0000256" key="3">
    <source>
        <dbReference type="ARBA" id="ARBA00012438"/>
    </source>
</evidence>
<dbReference type="SMART" id="SM00387">
    <property type="entry name" value="HATPase_c"/>
    <property type="match status" value="1"/>
</dbReference>
<dbReference type="InterPro" id="IPR036890">
    <property type="entry name" value="HATPase_C_sf"/>
</dbReference>
<keyword evidence="17" id="KW-1185">Reference proteome</keyword>
<dbReference type="CDD" id="cd00082">
    <property type="entry name" value="HisKA"/>
    <property type="match status" value="1"/>
</dbReference>
<evidence type="ECO:0000256" key="2">
    <source>
        <dbReference type="ARBA" id="ARBA00004651"/>
    </source>
</evidence>
<keyword evidence="5" id="KW-0597">Phosphoprotein</keyword>
<feature type="transmembrane region" description="Helical" evidence="14">
    <location>
        <begin position="35"/>
        <end position="58"/>
    </location>
</feature>
<dbReference type="Gene3D" id="3.30.565.10">
    <property type="entry name" value="Histidine kinase-like ATPase, C-terminal domain"/>
    <property type="match status" value="1"/>
</dbReference>
<dbReference type="PANTHER" id="PTHR45453">
    <property type="entry name" value="PHOSPHATE REGULON SENSOR PROTEIN PHOR"/>
    <property type="match status" value="1"/>
</dbReference>
<dbReference type="EC" id="2.7.13.3" evidence="3"/>
<accession>A0ABT9Z7E0</accession>
<evidence type="ECO:0000256" key="4">
    <source>
        <dbReference type="ARBA" id="ARBA00022475"/>
    </source>
</evidence>
<evidence type="ECO:0000256" key="11">
    <source>
        <dbReference type="ARBA" id="ARBA00022989"/>
    </source>
</evidence>
<evidence type="ECO:0000256" key="7">
    <source>
        <dbReference type="ARBA" id="ARBA00022692"/>
    </source>
</evidence>
<sequence length="334" mass="38902">MIKEFILERKSWILLFILQQILILLISYLDPTIPFSSLLYIVFLSFIVFAIFLTVRYFKEIKFYKSLQDWDNSLDLASIDTANTPFTKLVVTHLTNQTEQLKETASQNQLALDQEKDELLSWIHEVKTPLTAMHLMIERLEPGTLKSQLLYEWLRIHLLLDQQLHQKRSAFIENDLYVEMVDLKQLVFKEIKALQSWCIQKGIGFDIKLEIKEVLSDGKWLAFIVRQLLTNAIKYSDSSDILIRSYSKNDRTILEIVDYGRGINQQDLPRIFDKGFTSTTNHLDHSSTGMGLYLTKKVAKPLLIDINVQSQLNKGTKVTLTFPKKNEFDNMMSM</sequence>
<comment type="subcellular location">
    <subcellularLocation>
        <location evidence="2">Cell membrane</location>
        <topology evidence="2">Multi-pass membrane protein</topology>
    </subcellularLocation>
</comment>
<dbReference type="Pfam" id="PF02518">
    <property type="entry name" value="HATPase_c"/>
    <property type="match status" value="1"/>
</dbReference>
<evidence type="ECO:0000256" key="8">
    <source>
        <dbReference type="ARBA" id="ARBA00022741"/>
    </source>
</evidence>
<keyword evidence="11 14" id="KW-1133">Transmembrane helix</keyword>
<gene>
    <name evidence="16" type="ORF">J2S02_004559</name>
</gene>
<dbReference type="InterPro" id="IPR004358">
    <property type="entry name" value="Sig_transdc_His_kin-like_C"/>
</dbReference>
<dbReference type="InterPro" id="IPR005467">
    <property type="entry name" value="His_kinase_dom"/>
</dbReference>
<evidence type="ECO:0000256" key="10">
    <source>
        <dbReference type="ARBA" id="ARBA00022840"/>
    </source>
</evidence>
<protein>
    <recommendedName>
        <fullName evidence="3">histidine kinase</fullName>
        <ecNumber evidence="3">2.7.13.3</ecNumber>
    </recommendedName>
</protein>
<dbReference type="InterPro" id="IPR003594">
    <property type="entry name" value="HATPase_dom"/>
</dbReference>
<organism evidence="16 17">
    <name type="scientific">Metabacillus niabensis</name>
    <dbReference type="NCBI Taxonomy" id="324854"/>
    <lineage>
        <taxon>Bacteria</taxon>
        <taxon>Bacillati</taxon>
        <taxon>Bacillota</taxon>
        <taxon>Bacilli</taxon>
        <taxon>Bacillales</taxon>
        <taxon>Bacillaceae</taxon>
        <taxon>Metabacillus</taxon>
    </lineage>
</organism>
<evidence type="ECO:0000259" key="15">
    <source>
        <dbReference type="PROSITE" id="PS50109"/>
    </source>
</evidence>
<dbReference type="PRINTS" id="PR00344">
    <property type="entry name" value="BCTRLSENSOR"/>
</dbReference>
<evidence type="ECO:0000256" key="1">
    <source>
        <dbReference type="ARBA" id="ARBA00000085"/>
    </source>
</evidence>
<evidence type="ECO:0000256" key="14">
    <source>
        <dbReference type="SAM" id="Phobius"/>
    </source>
</evidence>
<dbReference type="InterPro" id="IPR050351">
    <property type="entry name" value="BphY/WalK/GraS-like"/>
</dbReference>
<keyword evidence="13 14" id="KW-0472">Membrane</keyword>
<keyword evidence="8" id="KW-0547">Nucleotide-binding</keyword>
<dbReference type="EMBL" id="JAUSTZ010000016">
    <property type="protein sequence ID" value="MDQ0228179.1"/>
    <property type="molecule type" value="Genomic_DNA"/>
</dbReference>
<keyword evidence="7 14" id="KW-0812">Transmembrane</keyword>
<keyword evidence="12" id="KW-0902">Two-component regulatory system</keyword>
<evidence type="ECO:0000256" key="9">
    <source>
        <dbReference type="ARBA" id="ARBA00022777"/>
    </source>
</evidence>
<dbReference type="GO" id="GO:0004673">
    <property type="term" value="F:protein histidine kinase activity"/>
    <property type="evidence" value="ECO:0007669"/>
    <property type="project" value="UniProtKB-EC"/>
</dbReference>